<dbReference type="Pfam" id="PF03763">
    <property type="entry name" value="Remorin_C"/>
    <property type="match status" value="1"/>
</dbReference>
<protein>
    <recommendedName>
        <fullName evidence="3">Remorin C-terminal domain-containing protein</fullName>
    </recommendedName>
</protein>
<evidence type="ECO:0000313" key="5">
    <source>
        <dbReference type="Proteomes" id="UP000652761"/>
    </source>
</evidence>
<dbReference type="PANTHER" id="PTHR31775">
    <property type="entry name" value="OS02G0117200 PROTEIN"/>
    <property type="match status" value="1"/>
</dbReference>
<comment type="similarity">
    <text evidence="1">Belongs to the remorin family.</text>
</comment>
<dbReference type="AlphaFoldDB" id="A0A843VR42"/>
<name>A0A843VR42_COLES</name>
<evidence type="ECO:0000256" key="2">
    <source>
        <dbReference type="SAM" id="MobiDB-lite"/>
    </source>
</evidence>
<gene>
    <name evidence="4" type="ORF">Taro_031152</name>
</gene>
<dbReference type="PANTHER" id="PTHR31775:SF5">
    <property type="entry name" value="REMORIN 1.4"/>
    <property type="match status" value="1"/>
</dbReference>
<accession>A0A843VR42</accession>
<sequence>MAEAEAKAVDVPASSEETAPTPPVEATKDVTEEKVVIPPAPEEKPDVENAVLERVETEKRLSLVKAWEENEKTKIENKSLKQLSAVNSWENTKKATVEEALEKKKAEYAEKLKNKVATIHKVAEEKRALVEAKKGEDLLKAEELASKYRIKGLTPKKVLGCFGN</sequence>
<dbReference type="Proteomes" id="UP000652761">
    <property type="component" value="Unassembled WGS sequence"/>
</dbReference>
<feature type="region of interest" description="Disordered" evidence="2">
    <location>
        <begin position="1"/>
        <end position="32"/>
    </location>
</feature>
<dbReference type="InterPro" id="IPR005516">
    <property type="entry name" value="Remorin_C"/>
</dbReference>
<organism evidence="4 5">
    <name type="scientific">Colocasia esculenta</name>
    <name type="common">Wild taro</name>
    <name type="synonym">Arum esculentum</name>
    <dbReference type="NCBI Taxonomy" id="4460"/>
    <lineage>
        <taxon>Eukaryota</taxon>
        <taxon>Viridiplantae</taxon>
        <taxon>Streptophyta</taxon>
        <taxon>Embryophyta</taxon>
        <taxon>Tracheophyta</taxon>
        <taxon>Spermatophyta</taxon>
        <taxon>Magnoliopsida</taxon>
        <taxon>Liliopsida</taxon>
        <taxon>Araceae</taxon>
        <taxon>Aroideae</taxon>
        <taxon>Colocasieae</taxon>
        <taxon>Colocasia</taxon>
    </lineage>
</organism>
<comment type="caution">
    <text evidence="4">The sequence shown here is derived from an EMBL/GenBank/DDBJ whole genome shotgun (WGS) entry which is preliminary data.</text>
</comment>
<proteinExistence type="inferred from homology"/>
<dbReference type="EMBL" id="NMUH01002188">
    <property type="protein sequence ID" value="MQL98445.1"/>
    <property type="molecule type" value="Genomic_DNA"/>
</dbReference>
<keyword evidence="5" id="KW-1185">Reference proteome</keyword>
<dbReference type="OrthoDB" id="684343at2759"/>
<reference evidence="4" key="1">
    <citation type="submission" date="2017-07" db="EMBL/GenBank/DDBJ databases">
        <title>Taro Niue Genome Assembly and Annotation.</title>
        <authorList>
            <person name="Atibalentja N."/>
            <person name="Keating K."/>
            <person name="Fields C.J."/>
        </authorList>
    </citation>
    <scope>NUCLEOTIDE SEQUENCE</scope>
    <source>
        <strain evidence="4">Niue_2</strain>
        <tissue evidence="4">Leaf</tissue>
    </source>
</reference>
<evidence type="ECO:0000256" key="1">
    <source>
        <dbReference type="ARBA" id="ARBA00005711"/>
    </source>
</evidence>
<evidence type="ECO:0000259" key="3">
    <source>
        <dbReference type="Pfam" id="PF03763"/>
    </source>
</evidence>
<evidence type="ECO:0000313" key="4">
    <source>
        <dbReference type="EMBL" id="MQL98445.1"/>
    </source>
</evidence>
<feature type="domain" description="Remorin C-terminal" evidence="3">
    <location>
        <begin position="59"/>
        <end position="157"/>
    </location>
</feature>